<gene>
    <name evidence="2" type="ORF">CKAH01_10244</name>
</gene>
<accession>A0AAD9XXV5</accession>
<dbReference type="InterPro" id="IPR001810">
    <property type="entry name" value="F-box_dom"/>
</dbReference>
<feature type="domain" description="F-box" evidence="1">
    <location>
        <begin position="20"/>
        <end position="67"/>
    </location>
</feature>
<dbReference type="AlphaFoldDB" id="A0AAD9XXV5"/>
<keyword evidence="3" id="KW-1185">Reference proteome</keyword>
<name>A0AAD9XXV5_COLKA</name>
<dbReference type="EMBL" id="VYYT01000788">
    <property type="protein sequence ID" value="KAK2729430.1"/>
    <property type="molecule type" value="Genomic_DNA"/>
</dbReference>
<dbReference type="PROSITE" id="PS50181">
    <property type="entry name" value="FBOX"/>
    <property type="match status" value="1"/>
</dbReference>
<dbReference type="Proteomes" id="UP001281614">
    <property type="component" value="Unassembled WGS sequence"/>
</dbReference>
<comment type="caution">
    <text evidence="2">The sequence shown here is derived from an EMBL/GenBank/DDBJ whole genome shotgun (WGS) entry which is preliminary data.</text>
</comment>
<evidence type="ECO:0000313" key="3">
    <source>
        <dbReference type="Proteomes" id="UP001281614"/>
    </source>
</evidence>
<proteinExistence type="predicted"/>
<organism evidence="2 3">
    <name type="scientific">Colletotrichum kahawae</name>
    <name type="common">Coffee berry disease fungus</name>
    <dbReference type="NCBI Taxonomy" id="34407"/>
    <lineage>
        <taxon>Eukaryota</taxon>
        <taxon>Fungi</taxon>
        <taxon>Dikarya</taxon>
        <taxon>Ascomycota</taxon>
        <taxon>Pezizomycotina</taxon>
        <taxon>Sordariomycetes</taxon>
        <taxon>Hypocreomycetidae</taxon>
        <taxon>Glomerellales</taxon>
        <taxon>Glomerellaceae</taxon>
        <taxon>Colletotrichum</taxon>
        <taxon>Colletotrichum gloeosporioides species complex</taxon>
    </lineage>
</organism>
<protein>
    <recommendedName>
        <fullName evidence="1">F-box domain-containing protein</fullName>
    </recommendedName>
</protein>
<reference evidence="2" key="1">
    <citation type="submission" date="2023-02" db="EMBL/GenBank/DDBJ databases">
        <title>Colletotrichum kahawae CIFC_Que2 genome sequencing and assembly.</title>
        <authorList>
            <person name="Baroncelli R."/>
        </authorList>
    </citation>
    <scope>NUCLEOTIDE SEQUENCE</scope>
    <source>
        <strain evidence="2">CIFC_Que2</strain>
    </source>
</reference>
<evidence type="ECO:0000313" key="2">
    <source>
        <dbReference type="EMBL" id="KAK2729430.1"/>
    </source>
</evidence>
<evidence type="ECO:0000259" key="1">
    <source>
        <dbReference type="PROSITE" id="PS50181"/>
    </source>
</evidence>
<sequence>MEQLDNTAQAEPLSTIEIQSSRLIRLPIEMLLAITNFFELHDKFLFSHTCGRAREVIGMDLKSWEKLFPLQYPSRFQGKPAKVFLAGLAWAMPNHWTALKLTRMKNNGVFVDCRLLNKVLQSHEITSRCEWNDTLRGASSPLGFSCNLMAAFEKRGTPVKGYCKYCLLDHILVATADSFIVESWQSLGRYDRPQDALTDKPLFGDLPPEDGCWPLLSGADLSPRSGVALMGGELVCHQPGSVRDAYMSE</sequence>